<accession>A0ABQ9ZJ99</accession>
<comment type="caution">
    <text evidence="1">The sequence shown here is derived from an EMBL/GenBank/DDBJ whole genome shotgun (WGS) entry which is preliminary data.</text>
</comment>
<evidence type="ECO:0000313" key="1">
    <source>
        <dbReference type="EMBL" id="KAK4012504.1"/>
    </source>
</evidence>
<sequence>MQQLENLQQERVKDEDILMSNGELFCCWIVRILPFVENPKQGRFIEVLLLKECSSNLKFDGHLSSRREPWITYKHSSAKELKLFLSITQFLNNTESKFVKK</sequence>
<name>A0ABQ9ZJ99_9CRUS</name>
<keyword evidence="2" id="KW-1185">Reference proteome</keyword>
<proteinExistence type="predicted"/>
<organism evidence="1 2">
    <name type="scientific">Daphnia magna</name>
    <dbReference type="NCBI Taxonomy" id="35525"/>
    <lineage>
        <taxon>Eukaryota</taxon>
        <taxon>Metazoa</taxon>
        <taxon>Ecdysozoa</taxon>
        <taxon>Arthropoda</taxon>
        <taxon>Crustacea</taxon>
        <taxon>Branchiopoda</taxon>
        <taxon>Diplostraca</taxon>
        <taxon>Cladocera</taxon>
        <taxon>Anomopoda</taxon>
        <taxon>Daphniidae</taxon>
        <taxon>Daphnia</taxon>
    </lineage>
</organism>
<protein>
    <submittedName>
        <fullName evidence="1">Uncharacterized protein</fullName>
    </submittedName>
</protein>
<dbReference type="EMBL" id="JAOYFB010000004">
    <property type="protein sequence ID" value="KAK4012504.1"/>
    <property type="molecule type" value="Genomic_DNA"/>
</dbReference>
<dbReference type="Proteomes" id="UP001234178">
    <property type="component" value="Unassembled WGS sequence"/>
</dbReference>
<gene>
    <name evidence="1" type="ORF">OUZ56_024743</name>
</gene>
<reference evidence="1 2" key="1">
    <citation type="journal article" date="2023" name="Nucleic Acids Res.">
        <title>The hologenome of Daphnia magna reveals possible DNA methylation and microbiome-mediated evolution of the host genome.</title>
        <authorList>
            <person name="Chaturvedi A."/>
            <person name="Li X."/>
            <person name="Dhandapani V."/>
            <person name="Marshall H."/>
            <person name="Kissane S."/>
            <person name="Cuenca-Cambronero M."/>
            <person name="Asole G."/>
            <person name="Calvet F."/>
            <person name="Ruiz-Romero M."/>
            <person name="Marangio P."/>
            <person name="Guigo R."/>
            <person name="Rago D."/>
            <person name="Mirbahai L."/>
            <person name="Eastwood N."/>
            <person name="Colbourne J.K."/>
            <person name="Zhou J."/>
            <person name="Mallon E."/>
            <person name="Orsini L."/>
        </authorList>
    </citation>
    <scope>NUCLEOTIDE SEQUENCE [LARGE SCALE GENOMIC DNA]</scope>
    <source>
        <strain evidence="1">LRV0_1</strain>
    </source>
</reference>
<evidence type="ECO:0000313" key="2">
    <source>
        <dbReference type="Proteomes" id="UP001234178"/>
    </source>
</evidence>